<name>A0AAJ1R5C8_9FLAO</name>
<gene>
    <name evidence="1" type="ORF">QX233_13805</name>
</gene>
<dbReference type="EMBL" id="JAUHGV010000017">
    <property type="protein sequence ID" value="MDN4013547.1"/>
    <property type="molecule type" value="Genomic_DNA"/>
</dbReference>
<protein>
    <submittedName>
        <fullName evidence="1">Uncharacterized protein</fullName>
    </submittedName>
</protein>
<organism evidence="1 2">
    <name type="scientific">Chryseobacterium gambrini</name>
    <dbReference type="NCBI Taxonomy" id="373672"/>
    <lineage>
        <taxon>Bacteria</taxon>
        <taxon>Pseudomonadati</taxon>
        <taxon>Bacteroidota</taxon>
        <taxon>Flavobacteriia</taxon>
        <taxon>Flavobacteriales</taxon>
        <taxon>Weeksellaceae</taxon>
        <taxon>Chryseobacterium group</taxon>
        <taxon>Chryseobacterium</taxon>
    </lineage>
</organism>
<proteinExistence type="predicted"/>
<dbReference type="Proteomes" id="UP001225933">
    <property type="component" value="Unassembled WGS sequence"/>
</dbReference>
<evidence type="ECO:0000313" key="2">
    <source>
        <dbReference type="Proteomes" id="UP001225933"/>
    </source>
</evidence>
<reference evidence="1" key="1">
    <citation type="submission" date="2023-06" db="EMBL/GenBank/DDBJ databases">
        <title>Two Chryseobacterium gambrini strains from China.</title>
        <authorList>
            <person name="Zeng J."/>
            <person name="Wu Y."/>
        </authorList>
    </citation>
    <scope>NUCLEOTIDE SEQUENCE</scope>
    <source>
        <strain evidence="1">SQ219</strain>
    </source>
</reference>
<dbReference type="RefSeq" id="WP_214590639.1">
    <property type="nucleotide sequence ID" value="NZ_JAUHGV010000017.1"/>
</dbReference>
<sequence>MENKIYVLCPAKYQTGGTELAHQLVDYLNKKGLQCYIVYYLKDKIVNEEIPEGFRKYKIKTSVDIEDNDKNYLFIPESSLYFARQTKNIKLFFWWMSFDNFFGIASIFDYLKYFFKGYFTWKQLLINIYFYNIKLCTSISSLRKCYKDRLINVYQSKYAQHEIFNLGFYNQMPLSDYINKEFIQDYLAGNSNLVKQNIVLYNPAKGIRTTRRLIKSAPEIKFVPLSGLTRVQMKELLRTAKVYIDFGNHPGKDRIPREACINGCCVIVAAKGSAKYFEDVPISENYKFSRIDIKKIKNTINNIFDNYEQHNKDFVYYRSRIVEEESIFYKEIDNIIEYINLKNIKSSH</sequence>
<accession>A0AAJ1R5C8</accession>
<evidence type="ECO:0000313" key="1">
    <source>
        <dbReference type="EMBL" id="MDN4013547.1"/>
    </source>
</evidence>
<dbReference type="AlphaFoldDB" id="A0AAJ1R5C8"/>
<comment type="caution">
    <text evidence="1">The sequence shown here is derived from an EMBL/GenBank/DDBJ whole genome shotgun (WGS) entry which is preliminary data.</text>
</comment>